<dbReference type="PANTHER" id="PTHR10655:SF63">
    <property type="entry name" value="PHOSPHOLIPASE_CARBOXYLESTERASE_THIOESTERASE DOMAIN-CONTAINING PROTEIN"/>
    <property type="match status" value="1"/>
</dbReference>
<dbReference type="SUPFAM" id="SSF53474">
    <property type="entry name" value="alpha/beta-Hydrolases"/>
    <property type="match status" value="1"/>
</dbReference>
<evidence type="ECO:0000313" key="3">
    <source>
        <dbReference type="EMBL" id="KAK5121213.1"/>
    </source>
</evidence>
<comment type="similarity">
    <text evidence="1">Belongs to the AB hydrolase superfamily. AB hydrolase 2 family.</text>
</comment>
<dbReference type="Proteomes" id="UP001357485">
    <property type="component" value="Unassembled WGS sequence"/>
</dbReference>
<evidence type="ECO:0000259" key="2">
    <source>
        <dbReference type="Pfam" id="PF02230"/>
    </source>
</evidence>
<accession>A0ABR0KRU7</accession>
<gene>
    <name evidence="3" type="ORF">LTR16_004362</name>
</gene>
<dbReference type="InterPro" id="IPR050565">
    <property type="entry name" value="LYPA1-2/EST-like"/>
</dbReference>
<dbReference type="PANTHER" id="PTHR10655">
    <property type="entry name" value="LYSOPHOSPHOLIPASE-RELATED"/>
    <property type="match status" value="1"/>
</dbReference>
<dbReference type="InterPro" id="IPR029058">
    <property type="entry name" value="AB_hydrolase_fold"/>
</dbReference>
<feature type="domain" description="Phospholipase/carboxylesterase/thioesterase" evidence="2">
    <location>
        <begin position="1"/>
        <end position="91"/>
    </location>
</feature>
<evidence type="ECO:0000256" key="1">
    <source>
        <dbReference type="ARBA" id="ARBA00006499"/>
    </source>
</evidence>
<evidence type="ECO:0000313" key="4">
    <source>
        <dbReference type="Proteomes" id="UP001357485"/>
    </source>
</evidence>
<dbReference type="EMBL" id="JAVRRA010025188">
    <property type="protein sequence ID" value="KAK5121213.1"/>
    <property type="molecule type" value="Genomic_DNA"/>
</dbReference>
<keyword evidence="4" id="KW-1185">Reference proteome</keyword>
<dbReference type="InterPro" id="IPR003140">
    <property type="entry name" value="PLipase/COase/thioEstase"/>
</dbReference>
<protein>
    <recommendedName>
        <fullName evidence="2">Phospholipase/carboxylesterase/thioesterase domain-containing protein</fullName>
    </recommendedName>
</protein>
<dbReference type="Pfam" id="PF02230">
    <property type="entry name" value="Abhydrolase_2"/>
    <property type="match status" value="1"/>
</dbReference>
<reference evidence="3 4" key="1">
    <citation type="submission" date="2023-08" db="EMBL/GenBank/DDBJ databases">
        <title>Black Yeasts Isolated from many extreme environments.</title>
        <authorList>
            <person name="Coleine C."/>
            <person name="Stajich J.E."/>
            <person name="Selbmann L."/>
        </authorList>
    </citation>
    <scope>NUCLEOTIDE SEQUENCE [LARGE SCALE GENOMIC DNA]</scope>
    <source>
        <strain evidence="3 4">CCFEE 536</strain>
    </source>
</reference>
<comment type="caution">
    <text evidence="3">The sequence shown here is derived from an EMBL/GenBank/DDBJ whole genome shotgun (WGS) entry which is preliminary data.</text>
</comment>
<proteinExistence type="inferred from homology"/>
<organism evidence="3 4">
    <name type="scientific">Cryomyces antarcticus</name>
    <dbReference type="NCBI Taxonomy" id="329879"/>
    <lineage>
        <taxon>Eukaryota</taxon>
        <taxon>Fungi</taxon>
        <taxon>Dikarya</taxon>
        <taxon>Ascomycota</taxon>
        <taxon>Pezizomycotina</taxon>
        <taxon>Dothideomycetes</taxon>
        <taxon>Dothideomycetes incertae sedis</taxon>
        <taxon>Cryomyces</taxon>
    </lineage>
</organism>
<feature type="non-terminal residue" evidence="3">
    <location>
        <position position="184"/>
    </location>
</feature>
<name>A0ABR0KRU7_9PEZI</name>
<dbReference type="Gene3D" id="3.40.50.1820">
    <property type="entry name" value="alpha/beta hydrolase"/>
    <property type="match status" value="1"/>
</dbReference>
<sequence>MNEWFDIYSLTDPSEQEELQTERLTESIERVHAIVEEELRHVSADRILLGGISQGCATSVHALLSAPWRLGAFVGFCGWLPFQADLKDAAKAPDDVHCRLAAFYQTRLGIRPPASSSVLPSNTTFDSSAGPLQTPVFLGHAMDDDVIDVALGRQLRDTIGAPGLDMNVVWKEYAKGGYQINEEA</sequence>